<evidence type="ECO:0000256" key="4">
    <source>
        <dbReference type="ARBA" id="ARBA00022723"/>
    </source>
</evidence>
<dbReference type="SUPFAM" id="SSF101821">
    <property type="entry name" value="Aminopeptidase/glucanase lid domain"/>
    <property type="match status" value="1"/>
</dbReference>
<reference evidence="7" key="1">
    <citation type="submission" date="2017-05" db="EMBL/GenBank/DDBJ databases">
        <title>Genome sequence of Ca. P. asteris strain NJAY.</title>
        <authorList>
            <person name="Lee I.-M."/>
            <person name="Gundersen-Rindal D."/>
            <person name="Sparks M."/>
        </authorList>
    </citation>
    <scope>NUCLEOTIDE SEQUENCE [LARGE SCALE GENOMIC DNA]</scope>
    <source>
        <strain evidence="7">NJAY</strain>
    </source>
</reference>
<dbReference type="PIRSF" id="PIRSF001123">
    <property type="entry name" value="PepA_GA"/>
    <property type="match status" value="1"/>
</dbReference>
<dbReference type="InterPro" id="IPR051464">
    <property type="entry name" value="Peptidase_M42_aminopept"/>
</dbReference>
<dbReference type="PANTHER" id="PTHR32481">
    <property type="entry name" value="AMINOPEPTIDASE"/>
    <property type="match status" value="1"/>
</dbReference>
<evidence type="ECO:0000256" key="2">
    <source>
        <dbReference type="ARBA" id="ARBA00022438"/>
    </source>
</evidence>
<dbReference type="Gene3D" id="3.40.630.10">
    <property type="entry name" value="Zn peptidases"/>
    <property type="match status" value="1"/>
</dbReference>
<dbReference type="InterPro" id="IPR023367">
    <property type="entry name" value="Peptidase_M42_dom2"/>
</dbReference>
<comment type="similarity">
    <text evidence="1 6">Belongs to the peptidase M42 family.</text>
</comment>
<dbReference type="SUPFAM" id="SSF53187">
    <property type="entry name" value="Zn-dependent exopeptidases"/>
    <property type="match status" value="1"/>
</dbReference>
<accession>A0ABX4K1X9</accession>
<gene>
    <name evidence="7" type="ORF">BBA70_03275</name>
</gene>
<dbReference type="PANTHER" id="PTHR32481:SF0">
    <property type="entry name" value="AMINOPEPTIDASE YPDE-RELATED"/>
    <property type="match status" value="1"/>
</dbReference>
<evidence type="ECO:0000256" key="6">
    <source>
        <dbReference type="PIRNR" id="PIRNR001123"/>
    </source>
</evidence>
<comment type="caution">
    <text evidence="7">The sequence shown here is derived from an EMBL/GenBank/DDBJ whole genome shotgun (WGS) entry which is preliminary data.</text>
</comment>
<dbReference type="RefSeq" id="WP_252861666.1">
    <property type="nucleotide sequence ID" value="NZ_MAPF01000070.1"/>
</dbReference>
<organism evidence="7 8">
    <name type="scientific">New Jersey aster yellows phytoplasma</name>
    <dbReference type="NCBI Taxonomy" id="270520"/>
    <lineage>
        <taxon>Bacteria</taxon>
        <taxon>Bacillati</taxon>
        <taxon>Mycoplasmatota</taxon>
        <taxon>Mollicutes</taxon>
        <taxon>Acholeplasmatales</taxon>
        <taxon>Acholeplasmataceae</taxon>
        <taxon>Candidatus Phytoplasma</taxon>
        <taxon>16SrI (Aster yellows group)</taxon>
    </lineage>
</organism>
<keyword evidence="4" id="KW-0479">Metal-binding</keyword>
<evidence type="ECO:0000313" key="7">
    <source>
        <dbReference type="EMBL" id="PEH36097.1"/>
    </source>
</evidence>
<dbReference type="InterPro" id="IPR008007">
    <property type="entry name" value="Peptidase_M42"/>
</dbReference>
<evidence type="ECO:0000256" key="5">
    <source>
        <dbReference type="ARBA" id="ARBA00022801"/>
    </source>
</evidence>
<dbReference type="Proteomes" id="UP000220509">
    <property type="component" value="Unassembled WGS sequence"/>
</dbReference>
<protein>
    <submittedName>
        <fullName evidence="7">Peptidase M28</fullName>
    </submittedName>
</protein>
<keyword evidence="2" id="KW-0031">Aminopeptidase</keyword>
<dbReference type="CDD" id="cd05656">
    <property type="entry name" value="M42_Frv"/>
    <property type="match status" value="1"/>
</dbReference>
<dbReference type="Pfam" id="PF05343">
    <property type="entry name" value="Peptidase_M42"/>
    <property type="match status" value="1"/>
</dbReference>
<keyword evidence="3" id="KW-0645">Protease</keyword>
<evidence type="ECO:0000313" key="8">
    <source>
        <dbReference type="Proteomes" id="UP000220509"/>
    </source>
</evidence>
<keyword evidence="8" id="KW-1185">Reference proteome</keyword>
<name>A0ABX4K1X9_9MOLU</name>
<dbReference type="EMBL" id="MAPF01000070">
    <property type="protein sequence ID" value="PEH36097.1"/>
    <property type="molecule type" value="Genomic_DNA"/>
</dbReference>
<evidence type="ECO:0000256" key="3">
    <source>
        <dbReference type="ARBA" id="ARBA00022670"/>
    </source>
</evidence>
<dbReference type="Gene3D" id="2.40.30.40">
    <property type="entry name" value="Peptidase M42, domain 2"/>
    <property type="match status" value="1"/>
</dbReference>
<keyword evidence="5" id="KW-0378">Hydrolase</keyword>
<proteinExistence type="inferred from homology"/>
<sequence>MSDLVSLLKNLTMLNGIPGQEKAVANYVVNKIQNQVDSIQYDNLGSVIACKGKTGPRIMFAAHLDEIGLIVKQITPEGFIKFQTLGGWFSQVMLAQVWQIHTDKGILKAVTGCKPPHAMSFQDRNQVINTSSMYLDIGVANKEEALKLGVRVGDMVTPYIEFSTLGNSDYLLAKALDNRVGVAIVMQVLQNVNPTTHQFFGVFTTQEEVGLRGAQTSAHKVHPQIAIAVDTGIGNDVPGGEKEGHTLGKGPQVLVYDGGLVAHKGLRNFVLKIATENNIPVQEISGIGGRTDAATMHLVREGAASLSFCVPVRYIHSHTSVVHKQDIINTIKLLTLLANQLDEKKLTKFYFNKNNYKIK</sequence>
<evidence type="ECO:0000256" key="1">
    <source>
        <dbReference type="ARBA" id="ARBA00006272"/>
    </source>
</evidence>